<dbReference type="PROSITE" id="PS50011">
    <property type="entry name" value="PROTEIN_KINASE_DOM"/>
    <property type="match status" value="1"/>
</dbReference>
<sequence>IGQLKLEWQGKFLVELCLHDENIVHQKLNDYYRLWFAESSDNSIASRMYENLQSPHEYKWVKYSVIYIFGVLFWELSSGIPPFRALKNTFGQEFEYTSFENNEKIGQRGFGVIYKAYSKDVNQIVALKTLNHNDKHSLDDFIRE</sequence>
<organism evidence="2 3">
    <name type="scientific">Gigaspora margarita</name>
    <dbReference type="NCBI Taxonomy" id="4874"/>
    <lineage>
        <taxon>Eukaryota</taxon>
        <taxon>Fungi</taxon>
        <taxon>Fungi incertae sedis</taxon>
        <taxon>Mucoromycota</taxon>
        <taxon>Glomeromycotina</taxon>
        <taxon>Glomeromycetes</taxon>
        <taxon>Diversisporales</taxon>
        <taxon>Gigasporaceae</taxon>
        <taxon>Gigaspora</taxon>
    </lineage>
</organism>
<dbReference type="Proteomes" id="UP000789901">
    <property type="component" value="Unassembled WGS sequence"/>
</dbReference>
<dbReference type="InterPro" id="IPR000719">
    <property type="entry name" value="Prot_kinase_dom"/>
</dbReference>
<dbReference type="InterPro" id="IPR011009">
    <property type="entry name" value="Kinase-like_dom_sf"/>
</dbReference>
<accession>A0ABN7X802</accession>
<dbReference type="EMBL" id="CAJVQB010095482">
    <property type="protein sequence ID" value="CAG8849268.1"/>
    <property type="molecule type" value="Genomic_DNA"/>
</dbReference>
<protein>
    <submittedName>
        <fullName evidence="2">45649_t:CDS:1</fullName>
    </submittedName>
</protein>
<proteinExistence type="predicted"/>
<evidence type="ECO:0000313" key="3">
    <source>
        <dbReference type="Proteomes" id="UP000789901"/>
    </source>
</evidence>
<dbReference type="SUPFAM" id="SSF56112">
    <property type="entry name" value="Protein kinase-like (PK-like)"/>
    <property type="match status" value="1"/>
</dbReference>
<name>A0ABN7X802_GIGMA</name>
<gene>
    <name evidence="2" type="ORF">GMARGA_LOCUS39621</name>
</gene>
<feature type="non-terminal residue" evidence="2">
    <location>
        <position position="144"/>
    </location>
</feature>
<evidence type="ECO:0000259" key="1">
    <source>
        <dbReference type="PROSITE" id="PS50011"/>
    </source>
</evidence>
<reference evidence="2 3" key="1">
    <citation type="submission" date="2021-06" db="EMBL/GenBank/DDBJ databases">
        <authorList>
            <person name="Kallberg Y."/>
            <person name="Tangrot J."/>
            <person name="Rosling A."/>
        </authorList>
    </citation>
    <scope>NUCLEOTIDE SEQUENCE [LARGE SCALE GENOMIC DNA]</scope>
    <source>
        <strain evidence="2 3">120-4 pot B 10/14</strain>
    </source>
</reference>
<comment type="caution">
    <text evidence="2">The sequence shown here is derived from an EMBL/GenBank/DDBJ whole genome shotgun (WGS) entry which is preliminary data.</text>
</comment>
<feature type="non-terminal residue" evidence="2">
    <location>
        <position position="1"/>
    </location>
</feature>
<dbReference type="Gene3D" id="3.30.200.20">
    <property type="entry name" value="Phosphorylase Kinase, domain 1"/>
    <property type="match status" value="1"/>
</dbReference>
<keyword evidence="3" id="KW-1185">Reference proteome</keyword>
<feature type="domain" description="Protein kinase" evidence="1">
    <location>
        <begin position="99"/>
        <end position="144"/>
    </location>
</feature>
<evidence type="ECO:0000313" key="2">
    <source>
        <dbReference type="EMBL" id="CAG8849268.1"/>
    </source>
</evidence>